<reference evidence="2 3" key="1">
    <citation type="submission" date="2017-11" db="EMBL/GenBank/DDBJ databases">
        <title>Genome-resolved metagenomics identifies genetic mobility, metabolic interactions, and unexpected diversity in perchlorate-reducing communities.</title>
        <authorList>
            <person name="Barnum T.P."/>
            <person name="Figueroa I.A."/>
            <person name="Carlstrom C.I."/>
            <person name="Lucas L.N."/>
            <person name="Engelbrektson A.L."/>
            <person name="Coates J.D."/>
        </authorList>
    </citation>
    <scope>NUCLEOTIDE SEQUENCE [LARGE SCALE GENOMIC DNA]</scope>
    <source>
        <strain evidence="2">BM301</strain>
    </source>
</reference>
<evidence type="ECO:0000313" key="3">
    <source>
        <dbReference type="Proteomes" id="UP000235015"/>
    </source>
</evidence>
<gene>
    <name evidence="2" type="ORF">C0630_16725</name>
</gene>
<keyword evidence="1" id="KW-0472">Membrane</keyword>
<protein>
    <submittedName>
        <fullName evidence="2">Uncharacterized protein</fullName>
    </submittedName>
</protein>
<dbReference type="AlphaFoldDB" id="A0A2N6CST6"/>
<name>A0A2N6CST6_9GAMM</name>
<organism evidence="2 3">
    <name type="scientific">Sedimenticola selenatireducens</name>
    <dbReference type="NCBI Taxonomy" id="191960"/>
    <lineage>
        <taxon>Bacteria</taxon>
        <taxon>Pseudomonadati</taxon>
        <taxon>Pseudomonadota</taxon>
        <taxon>Gammaproteobacteria</taxon>
        <taxon>Chromatiales</taxon>
        <taxon>Sedimenticolaceae</taxon>
        <taxon>Sedimenticola</taxon>
    </lineage>
</organism>
<feature type="transmembrane region" description="Helical" evidence="1">
    <location>
        <begin position="6"/>
        <end position="29"/>
    </location>
</feature>
<comment type="caution">
    <text evidence="2">The sequence shown here is derived from an EMBL/GenBank/DDBJ whole genome shotgun (WGS) entry which is preliminary data.</text>
</comment>
<dbReference type="EMBL" id="PKUN01000027">
    <property type="protein sequence ID" value="PLX60167.1"/>
    <property type="molecule type" value="Genomic_DNA"/>
</dbReference>
<evidence type="ECO:0000313" key="2">
    <source>
        <dbReference type="EMBL" id="PLX60167.1"/>
    </source>
</evidence>
<keyword evidence="1" id="KW-1133">Transmembrane helix</keyword>
<evidence type="ECO:0000256" key="1">
    <source>
        <dbReference type="SAM" id="Phobius"/>
    </source>
</evidence>
<keyword evidence="1" id="KW-0812">Transmembrane</keyword>
<accession>A0A2N6CST6</accession>
<dbReference type="STRING" id="1111735.GCA_000428045_03645"/>
<proteinExistence type="predicted"/>
<sequence>MRREVVIFNVLSLVGTLGLSAVLFSYAAVPEEKRLAASQPQPMEAFSDVDLGPDYWQIPVVELVGYYLENPPVKATGSAPVKRHFGGC</sequence>
<dbReference type="Proteomes" id="UP000235015">
    <property type="component" value="Unassembled WGS sequence"/>
</dbReference>
<dbReference type="RefSeq" id="WP_273440670.1">
    <property type="nucleotide sequence ID" value="NZ_PKUN01000027.1"/>
</dbReference>